<dbReference type="AlphaFoldDB" id="A0A392R759"/>
<sequence>SVFRYLAVAARPRYMLLSSWSLPAFDFPGTRYFVCS</sequence>
<feature type="non-terminal residue" evidence="1">
    <location>
        <position position="1"/>
    </location>
</feature>
<accession>A0A392R759</accession>
<reference evidence="1 2" key="1">
    <citation type="journal article" date="2018" name="Front. Plant Sci.">
        <title>Red Clover (Trifolium pratense) and Zigzag Clover (T. medium) - A Picture of Genomic Similarities and Differences.</title>
        <authorList>
            <person name="Dluhosova J."/>
            <person name="Istvanek J."/>
            <person name="Nedelnik J."/>
            <person name="Repkova J."/>
        </authorList>
    </citation>
    <scope>NUCLEOTIDE SEQUENCE [LARGE SCALE GENOMIC DNA]</scope>
    <source>
        <strain evidence="2">cv. 10/8</strain>
        <tissue evidence="1">Leaf</tissue>
    </source>
</reference>
<dbReference type="Proteomes" id="UP000265520">
    <property type="component" value="Unassembled WGS sequence"/>
</dbReference>
<keyword evidence="2" id="KW-1185">Reference proteome</keyword>
<proteinExistence type="predicted"/>
<evidence type="ECO:0000313" key="1">
    <source>
        <dbReference type="EMBL" id="MCI31696.1"/>
    </source>
</evidence>
<comment type="caution">
    <text evidence="1">The sequence shown here is derived from an EMBL/GenBank/DDBJ whole genome shotgun (WGS) entry which is preliminary data.</text>
</comment>
<name>A0A392R759_9FABA</name>
<protein>
    <submittedName>
        <fullName evidence="1">Uncharacterized protein</fullName>
    </submittedName>
</protein>
<dbReference type="EMBL" id="LXQA010189284">
    <property type="protein sequence ID" value="MCI31696.1"/>
    <property type="molecule type" value="Genomic_DNA"/>
</dbReference>
<evidence type="ECO:0000313" key="2">
    <source>
        <dbReference type="Proteomes" id="UP000265520"/>
    </source>
</evidence>
<organism evidence="1 2">
    <name type="scientific">Trifolium medium</name>
    <dbReference type="NCBI Taxonomy" id="97028"/>
    <lineage>
        <taxon>Eukaryota</taxon>
        <taxon>Viridiplantae</taxon>
        <taxon>Streptophyta</taxon>
        <taxon>Embryophyta</taxon>
        <taxon>Tracheophyta</taxon>
        <taxon>Spermatophyta</taxon>
        <taxon>Magnoliopsida</taxon>
        <taxon>eudicotyledons</taxon>
        <taxon>Gunneridae</taxon>
        <taxon>Pentapetalae</taxon>
        <taxon>rosids</taxon>
        <taxon>fabids</taxon>
        <taxon>Fabales</taxon>
        <taxon>Fabaceae</taxon>
        <taxon>Papilionoideae</taxon>
        <taxon>50 kb inversion clade</taxon>
        <taxon>NPAAA clade</taxon>
        <taxon>Hologalegina</taxon>
        <taxon>IRL clade</taxon>
        <taxon>Trifolieae</taxon>
        <taxon>Trifolium</taxon>
    </lineage>
</organism>